<keyword evidence="3" id="KW-1185">Reference proteome</keyword>
<dbReference type="EMBL" id="ML738422">
    <property type="protein sequence ID" value="KAE8306991.1"/>
    <property type="molecule type" value="Genomic_DNA"/>
</dbReference>
<proteinExistence type="predicted"/>
<evidence type="ECO:0000256" key="1">
    <source>
        <dbReference type="SAM" id="Phobius"/>
    </source>
</evidence>
<keyword evidence="1" id="KW-1133">Transmembrane helix</keyword>
<accession>A0A5N6VEY3</accession>
<gene>
    <name evidence="2" type="ORF">BDV41DRAFT_556395</name>
</gene>
<keyword evidence="1" id="KW-0472">Membrane</keyword>
<dbReference type="Proteomes" id="UP000325433">
    <property type="component" value="Unassembled WGS sequence"/>
</dbReference>
<keyword evidence="1" id="KW-0812">Transmembrane</keyword>
<reference evidence="3" key="1">
    <citation type="submission" date="2019-04" db="EMBL/GenBank/DDBJ databases">
        <title>Friends and foes A comparative genomics studyof 23 Aspergillus species from section Flavi.</title>
        <authorList>
            <consortium name="DOE Joint Genome Institute"/>
            <person name="Kjaerbolling I."/>
            <person name="Vesth T."/>
            <person name="Frisvad J.C."/>
            <person name="Nybo J.L."/>
            <person name="Theobald S."/>
            <person name="Kildgaard S."/>
            <person name="Isbrandt T."/>
            <person name="Kuo A."/>
            <person name="Sato A."/>
            <person name="Lyhne E.K."/>
            <person name="Kogle M.E."/>
            <person name="Wiebenga A."/>
            <person name="Kun R.S."/>
            <person name="Lubbers R.J."/>
            <person name="Makela M.R."/>
            <person name="Barry K."/>
            <person name="Chovatia M."/>
            <person name="Clum A."/>
            <person name="Daum C."/>
            <person name="Haridas S."/>
            <person name="He G."/>
            <person name="LaButti K."/>
            <person name="Lipzen A."/>
            <person name="Mondo S."/>
            <person name="Riley R."/>
            <person name="Salamov A."/>
            <person name="Simmons B.A."/>
            <person name="Magnuson J.K."/>
            <person name="Henrissat B."/>
            <person name="Mortensen U.H."/>
            <person name="Larsen T.O."/>
            <person name="Devries R.P."/>
            <person name="Grigoriev I.V."/>
            <person name="Machida M."/>
            <person name="Baker S.E."/>
            <person name="Andersen M.R."/>
        </authorList>
    </citation>
    <scope>NUCLEOTIDE SEQUENCE [LARGE SCALE GENOMIC DNA]</scope>
    <source>
        <strain evidence="3">CBS 130015</strain>
    </source>
</reference>
<dbReference type="AlphaFoldDB" id="A0A5N6VEY3"/>
<feature type="transmembrane region" description="Helical" evidence="1">
    <location>
        <begin position="46"/>
        <end position="63"/>
    </location>
</feature>
<name>A0A5N6VEY3_9EURO</name>
<sequence length="125" mass="13933">MSADKPRKSQARLKGTALMHIHAHCKLVLYLRIGGCLPVLRLLDNILLFTSLLFLVSGIVFSIDRKGSNTSVLFLSCRGNCFHQARAGTKPSSQRSTQYWCAVTRPTWTRSYHTLIKLTTALVAS</sequence>
<protein>
    <submittedName>
        <fullName evidence="2">Uncharacterized protein</fullName>
    </submittedName>
</protein>
<organism evidence="2 3">
    <name type="scientific">Aspergillus transmontanensis</name>
    <dbReference type="NCBI Taxonomy" id="1034304"/>
    <lineage>
        <taxon>Eukaryota</taxon>
        <taxon>Fungi</taxon>
        <taxon>Dikarya</taxon>
        <taxon>Ascomycota</taxon>
        <taxon>Pezizomycotina</taxon>
        <taxon>Eurotiomycetes</taxon>
        <taxon>Eurotiomycetidae</taxon>
        <taxon>Eurotiales</taxon>
        <taxon>Aspergillaceae</taxon>
        <taxon>Aspergillus</taxon>
        <taxon>Aspergillus subgen. Circumdati</taxon>
    </lineage>
</organism>
<feature type="transmembrane region" description="Helical" evidence="1">
    <location>
        <begin position="21"/>
        <end position="40"/>
    </location>
</feature>
<evidence type="ECO:0000313" key="3">
    <source>
        <dbReference type="Proteomes" id="UP000325433"/>
    </source>
</evidence>
<evidence type="ECO:0000313" key="2">
    <source>
        <dbReference type="EMBL" id="KAE8306991.1"/>
    </source>
</evidence>